<protein>
    <submittedName>
        <fullName evidence="2">VWA domain-containing protein</fullName>
    </submittedName>
</protein>
<dbReference type="InterPro" id="IPR036465">
    <property type="entry name" value="vWFA_dom_sf"/>
</dbReference>
<dbReference type="PROSITE" id="PS50234">
    <property type="entry name" value="VWFA"/>
    <property type="match status" value="1"/>
</dbReference>
<accession>A0A6N8EJA2</accession>
<keyword evidence="3" id="KW-1185">Reference proteome</keyword>
<feature type="domain" description="VWFA" evidence="1">
    <location>
        <begin position="313"/>
        <end position="491"/>
    </location>
</feature>
<dbReference type="InterPro" id="IPR002035">
    <property type="entry name" value="VWF_A"/>
</dbReference>
<dbReference type="Pfam" id="PF20773">
    <property type="entry name" value="InhA-like_MAM"/>
    <property type="match status" value="1"/>
</dbReference>
<sequence length="1781" mass="187256">MKKILDARKKGSYPETYRKKFHFRPLSNRRRMSVLALTFGFLVGASSALAQGFDAPSIVKGEIIPIPMLQRLPSDEALNQPNAVSLDVLAEDFESGATVWTTTGDWEIGAVASGPNTGGLGNSTQAAATILDGNYSNQANANLTSPSISLPSGVYDYSLEYSEWFETETVKDQGVTELSVDGGATWTLLSTINGSSEINGSIQWRTQQLPLDVADGSTIQIRFRFTSDTSDTSAGWYIDDLRVIASEADPIKVSLATLNAQEFPIVRAQVRLKDLGGNCPAPLTTSNFEIYEDDVLQTDLFEVTPPGGPSLADIVFLMDNSGSMSDEQAAVVANIEDFVDNLNIAGINAALGLTRYGQSTQSGDPILEDNGTLSTDTLYFKTNVLTRNISSGGTEPGYKAISDTASSFTFRPGSQRIFVEITDEKPNQGSGSGYVLQDAKDALTSADATLFALTSTYLFPTFEPLVQDPTTQVFDILEPFDRILKFIVSQVSDVYSLRYQTSNPVQDGVQRTVRIEATCGSDTGTVVGHYTPGAAPVITRTPATEALSDTAQQDSLDLPIIAEIADAKDPFVTGATLYYKGVNDASFTPVAMTQTNGDSTQGTWSGTIPAAAVQGPGIAYYLTATDGDLTTSSPRVNPSSDPYLIAVLPNVPPDLQHTPVTSAPVATEVAIAATASDTTTSLASVNLFYRVVGDSLYEHLAMTDQGGGQYQAAIPSATMGPNGAEYRIVATDDFGLASTVGTADQPLKIEAMSSLSVTVNGSGSVTSNPAGIDCGQDCTESYLGNADVTLTAIPISGAAFGGWGGDCAASGTDSTCTLTMETARTVSASFAQNAYGIQTTAVPNVGGQVTCNPNPVNSGQNSQCTATPNTGYGFTGWQGDCSGSNLSCTLSAVTSDKSVTGTFALNTYAIQTQADPAAGGQVVCAPNPVNHGDDILCTAAANAGYDFTGWGGDCSGTDLNCTLSAVIGGKSVIGRFMLQPTDFTIQTAAQPPAGGTVQCSPNPVPRGVDSTCTATPNSGYRFTGWSGDCSGTDLSCTLSAVASAKSVTGDFAEAGPAATHSFNGCYIPGALLTITNQFNDTSGDQAQSLTWDPLLPSGWTIVSVEGDGGPQVSANKIAFNGNLRQLPIEFSYRVSIPNDARGEQQIAAQSIYQSSSMLNPTHLLVEPDPLFICQGTIERHSADYKTPEWVIDEIEYSRVLAHWRAGAYHVDAQGVDGYGSGSGPTTTGDPHDADYQSPYWRIDTFEASRILAYWRAMAYHVEPDTLDGYAPGSRQMASQPLVVGADAPQATHTVSPSQYTSGNTLTITSTIGQNGDRPLISLIWLPKLPNDWTITAVSGQGGPELNTNRDQILFTSDDLSLPLTFSYTVQVPDTASGSQTLRADFQYWWNDPTMVDPATASLEPLMVSDSGGSTVGDCSRSELALNAPITSGTQTKRSEVGIRTTGMVTVASGATLDLTAPRLVFEPGFSVESGGRLTATSAPVICTAVSAQSASASNAIAPESVETFAPGFIASADTLPSWLLEHLAEFGIDADALTGGLLDTDERWLILETTQALHPEDGNEASDLYRLDLLTDHIALISVTEDGSAGNGASRDPAADTLGERVVFSSAASNLVPGDENGVSDLFLRDLVLGVTERLTQAEQASAHPAVDAEGTVLVYDQASLEGPRQILGQALNDSVAAEVVPLSEGHPLADAHHPAISADGRFLAYLRQSSDAQGTPDCTVEIRDFVTGLNHRQACPAALATATDQVRAAFSQDGRELHWHLSGQEQPVSVSNPLGD</sequence>
<dbReference type="Pfam" id="PF18998">
    <property type="entry name" value="Flg_new_2"/>
    <property type="match status" value="4"/>
</dbReference>
<dbReference type="Proteomes" id="UP000434044">
    <property type="component" value="Unassembled WGS sequence"/>
</dbReference>
<reference evidence="2 3" key="1">
    <citation type="submission" date="2019-11" db="EMBL/GenBank/DDBJ databases">
        <title>Whole-genome sequence of the anaerobic purple sulfur bacterium Allochromatium palmeri DSM 15591.</title>
        <authorList>
            <person name="Kyndt J.A."/>
            <person name="Meyer T.E."/>
        </authorList>
    </citation>
    <scope>NUCLEOTIDE SEQUENCE [LARGE SCALE GENOMIC DNA]</scope>
    <source>
        <strain evidence="2 3">DSM 15591</strain>
    </source>
</reference>
<organism evidence="2 3">
    <name type="scientific">Allochromatium palmeri</name>
    <dbReference type="NCBI Taxonomy" id="231048"/>
    <lineage>
        <taxon>Bacteria</taxon>
        <taxon>Pseudomonadati</taxon>
        <taxon>Pseudomonadota</taxon>
        <taxon>Gammaproteobacteria</taxon>
        <taxon>Chromatiales</taxon>
        <taxon>Chromatiaceae</taxon>
        <taxon>Allochromatium</taxon>
    </lineage>
</organism>
<gene>
    <name evidence="2" type="ORF">GJ668_15115</name>
</gene>
<dbReference type="CDD" id="cd00198">
    <property type="entry name" value="vWFA"/>
    <property type="match status" value="1"/>
</dbReference>
<evidence type="ECO:0000313" key="3">
    <source>
        <dbReference type="Proteomes" id="UP000434044"/>
    </source>
</evidence>
<dbReference type="OrthoDB" id="5900874at2"/>
<evidence type="ECO:0000259" key="1">
    <source>
        <dbReference type="PROSITE" id="PS50234"/>
    </source>
</evidence>
<dbReference type="SUPFAM" id="SSF53300">
    <property type="entry name" value="vWA-like"/>
    <property type="match status" value="1"/>
</dbReference>
<dbReference type="RefSeq" id="WP_155450970.1">
    <property type="nucleotide sequence ID" value="NZ_WNKT01000039.1"/>
</dbReference>
<comment type="caution">
    <text evidence="2">The sequence shown here is derived from an EMBL/GenBank/DDBJ whole genome shotgun (WGS) entry which is preliminary data.</text>
</comment>
<dbReference type="EMBL" id="WNKT01000039">
    <property type="protein sequence ID" value="MTW22404.1"/>
    <property type="molecule type" value="Genomic_DNA"/>
</dbReference>
<proteinExistence type="predicted"/>
<dbReference type="InterPro" id="IPR011042">
    <property type="entry name" value="6-blade_b-propeller_TolB-like"/>
</dbReference>
<dbReference type="InterPro" id="IPR013320">
    <property type="entry name" value="ConA-like_dom_sf"/>
</dbReference>
<dbReference type="Gene3D" id="2.120.10.30">
    <property type="entry name" value="TolB, C-terminal domain"/>
    <property type="match status" value="1"/>
</dbReference>
<dbReference type="Gene3D" id="2.60.120.260">
    <property type="entry name" value="Galactose-binding domain-like"/>
    <property type="match status" value="1"/>
</dbReference>
<dbReference type="Pfam" id="PF00092">
    <property type="entry name" value="VWA"/>
    <property type="match status" value="1"/>
</dbReference>
<dbReference type="Gene3D" id="3.40.50.410">
    <property type="entry name" value="von Willebrand factor, type A domain"/>
    <property type="match status" value="1"/>
</dbReference>
<dbReference type="SUPFAM" id="SSF82171">
    <property type="entry name" value="DPP6 N-terminal domain-like"/>
    <property type="match status" value="1"/>
</dbReference>
<evidence type="ECO:0000313" key="2">
    <source>
        <dbReference type="EMBL" id="MTW22404.1"/>
    </source>
</evidence>
<dbReference type="InterPro" id="IPR044060">
    <property type="entry name" value="Bacterial_rp_domain"/>
</dbReference>
<name>A0A6N8EJA2_9GAMM</name>
<dbReference type="SUPFAM" id="SSF49899">
    <property type="entry name" value="Concanavalin A-like lectins/glucanases"/>
    <property type="match status" value="1"/>
</dbReference>